<protein>
    <submittedName>
        <fullName evidence="2">Uncharacterized protein</fullName>
    </submittedName>
</protein>
<gene>
    <name evidence="3" type="ORF">MM415A01168_0003</name>
    <name evidence="2" type="ORF">MM415B01321_0015</name>
</gene>
<evidence type="ECO:0000313" key="2">
    <source>
        <dbReference type="EMBL" id="QJA59247.1"/>
    </source>
</evidence>
<reference evidence="2" key="1">
    <citation type="submission" date="2020-03" db="EMBL/GenBank/DDBJ databases">
        <title>The deep terrestrial virosphere.</title>
        <authorList>
            <person name="Holmfeldt K."/>
            <person name="Nilsson E."/>
            <person name="Simone D."/>
            <person name="Lopez-Fernandez M."/>
            <person name="Wu X."/>
            <person name="de Brujin I."/>
            <person name="Lundin D."/>
            <person name="Andersson A."/>
            <person name="Bertilsson S."/>
            <person name="Dopson M."/>
        </authorList>
    </citation>
    <scope>NUCLEOTIDE SEQUENCE</scope>
    <source>
        <strain evidence="3">MM415A01168</strain>
        <strain evidence="2">MM415B01321</strain>
    </source>
</reference>
<proteinExistence type="predicted"/>
<dbReference type="EMBL" id="MT141361">
    <property type="protein sequence ID" value="QJA59247.1"/>
    <property type="molecule type" value="Genomic_DNA"/>
</dbReference>
<evidence type="ECO:0000256" key="1">
    <source>
        <dbReference type="SAM" id="Phobius"/>
    </source>
</evidence>
<feature type="transmembrane region" description="Helical" evidence="1">
    <location>
        <begin position="6"/>
        <end position="26"/>
    </location>
</feature>
<keyword evidence="1" id="KW-0472">Membrane</keyword>
<keyword evidence="1" id="KW-1133">Transmembrane helix</keyword>
<sequence length="79" mass="8508">MNIETIALIATTVLALIGAGIITKLARVVRETREFFEVLSGALDDHQITSMELASIIKEAGDIRDAAISVLDIVSKKAR</sequence>
<organism evidence="2">
    <name type="scientific">viral metagenome</name>
    <dbReference type="NCBI Taxonomy" id="1070528"/>
    <lineage>
        <taxon>unclassified sequences</taxon>
        <taxon>metagenomes</taxon>
        <taxon>organismal metagenomes</taxon>
    </lineage>
</organism>
<name>A0A6M3IQ53_9ZZZZ</name>
<dbReference type="AlphaFoldDB" id="A0A6M3IQ53"/>
<keyword evidence="1" id="KW-0812">Transmembrane</keyword>
<accession>A0A6M3IQ53</accession>
<dbReference type="EMBL" id="MT142315">
    <property type="protein sequence ID" value="QJA78010.1"/>
    <property type="molecule type" value="Genomic_DNA"/>
</dbReference>
<evidence type="ECO:0000313" key="3">
    <source>
        <dbReference type="EMBL" id="QJA78010.1"/>
    </source>
</evidence>